<keyword evidence="2" id="KW-1185">Reference proteome</keyword>
<dbReference type="PANTHER" id="PTHR30383">
    <property type="entry name" value="THIOESTERASE 1/PROTEASE 1/LYSOPHOSPHOLIPASE L1"/>
    <property type="match status" value="1"/>
</dbReference>
<proteinExistence type="predicted"/>
<organism evidence="1 2">
    <name type="scientific">Ruminococcus bovis</name>
    <dbReference type="NCBI Taxonomy" id="2564099"/>
    <lineage>
        <taxon>Bacteria</taxon>
        <taxon>Bacillati</taxon>
        <taxon>Bacillota</taxon>
        <taxon>Clostridia</taxon>
        <taxon>Eubacteriales</taxon>
        <taxon>Oscillospiraceae</taxon>
        <taxon>Ruminococcus</taxon>
    </lineage>
</organism>
<protein>
    <submittedName>
        <fullName evidence="1">SGNH/GDSL hydrolase family protein</fullName>
    </submittedName>
</protein>
<gene>
    <name evidence="1" type="ORF">E5Z56_09855</name>
</gene>
<dbReference type="SUPFAM" id="SSF52266">
    <property type="entry name" value="SGNH hydrolase"/>
    <property type="match status" value="1"/>
</dbReference>
<evidence type="ECO:0000313" key="1">
    <source>
        <dbReference type="EMBL" id="QCT07638.1"/>
    </source>
</evidence>
<dbReference type="Gene3D" id="3.40.50.1110">
    <property type="entry name" value="SGNH hydrolase"/>
    <property type="match status" value="1"/>
</dbReference>
<dbReference type="InterPro" id="IPR032588">
    <property type="entry name" value="Lipase_GDSL_lke"/>
</dbReference>
<dbReference type="EMBL" id="CP039381">
    <property type="protein sequence ID" value="QCT07638.1"/>
    <property type="molecule type" value="Genomic_DNA"/>
</dbReference>
<dbReference type="InterPro" id="IPR036514">
    <property type="entry name" value="SGNH_hydro_sf"/>
</dbReference>
<accession>A0A4P8Y2U5</accession>
<dbReference type="PANTHER" id="PTHR30383:SF5">
    <property type="entry name" value="SGNH HYDROLASE-TYPE ESTERASE DOMAIN-CONTAINING PROTEIN"/>
    <property type="match status" value="1"/>
</dbReference>
<dbReference type="Proteomes" id="UP000301475">
    <property type="component" value="Chromosome"/>
</dbReference>
<dbReference type="KEGG" id="ruj:E5Z56_09855"/>
<dbReference type="Pfam" id="PF16255">
    <property type="entry name" value="Lipase_GDSL_lke"/>
    <property type="match status" value="1"/>
</dbReference>
<dbReference type="OrthoDB" id="9801375at2"/>
<dbReference type="AlphaFoldDB" id="A0A4P8Y2U5"/>
<name>A0A4P8Y2U5_9FIRM</name>
<dbReference type="GO" id="GO:0004622">
    <property type="term" value="F:phosphatidylcholine lysophospholipase activity"/>
    <property type="evidence" value="ECO:0007669"/>
    <property type="project" value="TreeGrafter"/>
</dbReference>
<reference evidence="1 2" key="1">
    <citation type="submission" date="2019-04" db="EMBL/GenBank/DDBJ databases">
        <authorList>
            <person name="Embree M."/>
            <person name="Gaffney J.R."/>
        </authorList>
    </citation>
    <scope>NUCLEOTIDE SEQUENCE [LARGE SCALE GENOMIC DNA]</scope>
    <source>
        <strain evidence="1 2">JE7A12</strain>
    </source>
</reference>
<sequence>MIYYLLFYNTAERKVFLKKYVSIFGDSISTLSGWNPKDYNVFYEGENCERSGVKDYSDTWWGQLIEYLEANLLVNDSWSGSRVTKLPNYYRLFPSGISDERINNLKKLHRNPDIIVIQLGVNDWGFGVDLLSQKPNGNERNKFVFRDAYSMMLEKLRSKYPKAQIYCVTLFSTYTPTEPVIHFPKVLYGNSIESYNKVIGEVASEYQCEVIDLHADKISIPTIDGSHPNKDGMTILAKLIARGILSGDCLHLDCQTDHEYVQIGGDPRKRVLMCSQCGKIREEELS</sequence>
<evidence type="ECO:0000313" key="2">
    <source>
        <dbReference type="Proteomes" id="UP000301475"/>
    </source>
</evidence>
<dbReference type="InterPro" id="IPR051532">
    <property type="entry name" value="Ester_Hydrolysis_Enzymes"/>
</dbReference>
<keyword evidence="1" id="KW-0378">Hydrolase</keyword>
<dbReference type="CDD" id="cd00229">
    <property type="entry name" value="SGNH_hydrolase"/>
    <property type="match status" value="1"/>
</dbReference>